<dbReference type="EMBL" id="FLRD01001352">
    <property type="protein sequence ID" value="SBT57067.1"/>
    <property type="molecule type" value="Genomic_DNA"/>
</dbReference>
<dbReference type="InterPro" id="IPR008780">
    <property type="entry name" value="Plasmodium_Vir"/>
</dbReference>
<dbReference type="AlphaFoldDB" id="A0A1A9AS86"/>
<feature type="region of interest" description="Disordered" evidence="1">
    <location>
        <begin position="211"/>
        <end position="256"/>
    </location>
</feature>
<evidence type="ECO:0000256" key="2">
    <source>
        <dbReference type="SAM" id="Phobius"/>
    </source>
</evidence>
<name>A0A1A9AS86_PLAOA</name>
<accession>A0A1A9AS86</accession>
<feature type="transmembrane region" description="Helical" evidence="2">
    <location>
        <begin position="262"/>
        <end position="285"/>
    </location>
</feature>
<dbReference type="Proteomes" id="UP000078550">
    <property type="component" value="Unassembled WGS sequence"/>
</dbReference>
<reference evidence="6" key="2">
    <citation type="submission" date="2016-05" db="EMBL/GenBank/DDBJ databases">
        <authorList>
            <person name="Naeem R."/>
        </authorList>
    </citation>
    <scope>NUCLEOTIDE SEQUENCE [LARGE SCALE GENOMIC DNA]</scope>
</reference>
<dbReference type="Pfam" id="PF05795">
    <property type="entry name" value="Plasmodium_Vir"/>
    <property type="match status" value="2"/>
</dbReference>
<feature type="compositionally biased region" description="Low complexity" evidence="1">
    <location>
        <begin position="245"/>
        <end position="256"/>
    </location>
</feature>
<organism evidence="4 5">
    <name type="scientific">Plasmodium ovale wallikeri</name>
    <dbReference type="NCBI Taxonomy" id="864142"/>
    <lineage>
        <taxon>Eukaryota</taxon>
        <taxon>Sar</taxon>
        <taxon>Alveolata</taxon>
        <taxon>Apicomplexa</taxon>
        <taxon>Aconoidasida</taxon>
        <taxon>Haemosporida</taxon>
        <taxon>Plasmodiidae</taxon>
        <taxon>Plasmodium</taxon>
        <taxon>Plasmodium (Plasmodium)</taxon>
    </lineage>
</organism>
<sequence>MEYADELLKDSDGYKKYTEFNNIDSPDGYENSFSEAFKIEPRNNTIKGICGKIAGILKEISHSTESKEKNEEICGYLHFWLYDNINRNFKDNDNVDIITQKIFLGAINFNSTLSNENCSIRFSPDDKLKNWVEGKLLYDYFKNFAYINNTHAFRDNKCEAYNNYISHINTLYKNCEDESYYSYDIRRHLLSYISDKYDPAKLISKLECENEKPAMDSDPHQSASLGETMEQAGSAPELLREEAQSGISSADSNSSSIVGSSVSLIGMFILFFSAYKFTPLGSWIYGKISKKEKIRNNIELLTNELLGNHSEYIDINDNNSTLHVAYSST</sequence>
<evidence type="ECO:0000313" key="5">
    <source>
        <dbReference type="Proteomes" id="UP000078550"/>
    </source>
</evidence>
<dbReference type="EMBL" id="FLRE01002862">
    <property type="protein sequence ID" value="SBT59088.1"/>
    <property type="molecule type" value="Genomic_DNA"/>
</dbReference>
<evidence type="ECO:0000256" key="1">
    <source>
        <dbReference type="SAM" id="MobiDB-lite"/>
    </source>
</evidence>
<reference evidence="4" key="3">
    <citation type="submission" date="2016-05" db="EMBL/GenBank/DDBJ databases">
        <authorList>
            <person name="Lavstsen T."/>
            <person name="Jespersen J.S."/>
        </authorList>
    </citation>
    <scope>NUCLEOTIDE SEQUENCE [LARGE SCALE GENOMIC DNA]</scope>
</reference>
<keyword evidence="2" id="KW-0812">Transmembrane</keyword>
<evidence type="ECO:0000313" key="3">
    <source>
        <dbReference type="EMBL" id="SBT57067.1"/>
    </source>
</evidence>
<reference evidence="5" key="1">
    <citation type="submission" date="2016-05" db="EMBL/GenBank/DDBJ databases">
        <authorList>
            <person name="Naeem Raeece"/>
        </authorList>
    </citation>
    <scope>NUCLEOTIDE SEQUENCE [LARGE SCALE GENOMIC DNA]</scope>
</reference>
<keyword evidence="2" id="KW-0472">Membrane</keyword>
<dbReference type="Proteomes" id="UP000078555">
    <property type="component" value="Unassembled WGS sequence"/>
</dbReference>
<proteinExistence type="predicted"/>
<evidence type="ECO:0000313" key="4">
    <source>
        <dbReference type="EMBL" id="SBT59088.1"/>
    </source>
</evidence>
<keyword evidence="2" id="KW-1133">Transmembrane helix</keyword>
<keyword evidence="6" id="KW-1185">Reference proteome</keyword>
<evidence type="ECO:0000313" key="6">
    <source>
        <dbReference type="Proteomes" id="UP000078555"/>
    </source>
</evidence>
<gene>
    <name evidence="3" type="ORF">POVWA1_079910</name>
    <name evidence="4" type="ORF">POVWA2_091550</name>
</gene>
<protein>
    <submittedName>
        <fullName evidence="4">PIR Superfamily Protein</fullName>
    </submittedName>
</protein>